<feature type="domain" description="FecR protein" evidence="2">
    <location>
        <begin position="63"/>
        <end position="155"/>
    </location>
</feature>
<feature type="domain" description="FecR protein" evidence="2">
    <location>
        <begin position="208"/>
        <end position="310"/>
    </location>
</feature>
<dbReference type="Pfam" id="PF04773">
    <property type="entry name" value="FecR"/>
    <property type="match status" value="2"/>
</dbReference>
<evidence type="ECO:0000256" key="1">
    <source>
        <dbReference type="SAM" id="SignalP"/>
    </source>
</evidence>
<organism evidence="3 4">
    <name type="scientific">Caenimonas sedimenti</name>
    <dbReference type="NCBI Taxonomy" id="2596921"/>
    <lineage>
        <taxon>Bacteria</taxon>
        <taxon>Pseudomonadati</taxon>
        <taxon>Pseudomonadota</taxon>
        <taxon>Betaproteobacteria</taxon>
        <taxon>Burkholderiales</taxon>
        <taxon>Comamonadaceae</taxon>
        <taxon>Caenimonas</taxon>
    </lineage>
</organism>
<comment type="caution">
    <text evidence="3">The sequence shown here is derived from an EMBL/GenBank/DDBJ whole genome shotgun (WGS) entry which is preliminary data.</text>
</comment>
<dbReference type="PANTHER" id="PTHR38731:SF1">
    <property type="entry name" value="FECR PROTEIN DOMAIN-CONTAINING PROTEIN"/>
    <property type="match status" value="1"/>
</dbReference>
<feature type="signal peptide" evidence="1">
    <location>
        <begin position="1"/>
        <end position="28"/>
    </location>
</feature>
<dbReference type="Proteomes" id="UP000318199">
    <property type="component" value="Unassembled WGS sequence"/>
</dbReference>
<reference evidence="3 4" key="1">
    <citation type="submission" date="2019-07" db="EMBL/GenBank/DDBJ databases">
        <title>Caenimonas sedimenti sp. nov., isolated from activated sludge.</title>
        <authorList>
            <person name="Xu J."/>
        </authorList>
    </citation>
    <scope>NUCLEOTIDE SEQUENCE [LARGE SCALE GENOMIC DNA]</scope>
    <source>
        <strain evidence="3 4">HX-9-20</strain>
    </source>
</reference>
<dbReference type="AlphaFoldDB" id="A0A562ZUJ1"/>
<evidence type="ECO:0000313" key="3">
    <source>
        <dbReference type="EMBL" id="TWO72262.1"/>
    </source>
</evidence>
<dbReference type="PANTHER" id="PTHR38731">
    <property type="entry name" value="LIPL45-RELATED LIPOPROTEIN-RELATED"/>
    <property type="match status" value="1"/>
</dbReference>
<sequence length="448" mass="47688">MRTAKHSTRWLAALAAMQLLLFAPSLHAQSAGQVEFSRGVGFAQTPGQGPRTLGKGLELREGDRLTTSDGGSAVIKLQDGTRMTVRPNSELVLQEYRFKESAPQDNSFLMQLVRGGFRAVTGTIAKSSPNAAKVQTNTATIGIRGTDFDARICTRDCAAEASRVTESARPNAVAASAKIVEVTGEVNAVDPAGQRRRVVAGGSIYPGDTVETSPNTQAVMAFRDESKITLGSQTRFRVDNFVFDQKNAGEGRFLVSLLRGSARALTGLIGKANTRNVGFSTPTATIGIRGTGFDVSFDELRGTQLWTWLGSIEVAQGLTALQVLQAGQGLFLPLSGPPQLITNQPSIEGKQPDQVNVDNKQLFSSDNSSDASEGLFVFVRDGHIELVSAKEIMHLGKNEAGSVGNDGTTSRPVNIPKFLDFDTVPLPDSKNPLLVSILGESGIGKVCK</sequence>
<keyword evidence="4" id="KW-1185">Reference proteome</keyword>
<evidence type="ECO:0000259" key="2">
    <source>
        <dbReference type="Pfam" id="PF04773"/>
    </source>
</evidence>
<dbReference type="Gene3D" id="2.60.120.1440">
    <property type="match status" value="2"/>
</dbReference>
<protein>
    <recommendedName>
        <fullName evidence="2">FecR protein domain-containing protein</fullName>
    </recommendedName>
</protein>
<evidence type="ECO:0000313" key="4">
    <source>
        <dbReference type="Proteomes" id="UP000318199"/>
    </source>
</evidence>
<accession>A0A562ZUJ1</accession>
<name>A0A562ZUJ1_9BURK</name>
<dbReference type="EMBL" id="VOBQ01000004">
    <property type="protein sequence ID" value="TWO72262.1"/>
    <property type="molecule type" value="Genomic_DNA"/>
</dbReference>
<keyword evidence="1" id="KW-0732">Signal</keyword>
<proteinExistence type="predicted"/>
<dbReference type="OrthoDB" id="369729at2"/>
<dbReference type="InterPro" id="IPR006860">
    <property type="entry name" value="FecR"/>
</dbReference>
<feature type="chain" id="PRO_5021793129" description="FecR protein domain-containing protein" evidence="1">
    <location>
        <begin position="29"/>
        <end position="448"/>
    </location>
</feature>
<gene>
    <name evidence="3" type="ORF">FN976_06035</name>
</gene>